<dbReference type="RefSeq" id="WP_290194720.1">
    <property type="nucleotide sequence ID" value="NZ_CP047654.1"/>
</dbReference>
<dbReference type="Gene3D" id="3.20.20.30">
    <property type="entry name" value="Luciferase-like domain"/>
    <property type="match status" value="1"/>
</dbReference>
<name>A0ABU1ZXP4_9CORY</name>
<keyword evidence="1" id="KW-0560">Oxidoreductase</keyword>
<dbReference type="PANTHER" id="PTHR30137:SF8">
    <property type="entry name" value="BLR5498 PROTEIN"/>
    <property type="match status" value="1"/>
</dbReference>
<evidence type="ECO:0000256" key="2">
    <source>
        <dbReference type="ARBA" id="ARBA00023033"/>
    </source>
</evidence>
<evidence type="ECO:0000313" key="4">
    <source>
        <dbReference type="EMBL" id="MDR7329704.1"/>
    </source>
</evidence>
<protein>
    <submittedName>
        <fullName evidence="4">LLM family oxidoreductase</fullName>
    </submittedName>
</protein>
<keyword evidence="5" id="KW-1185">Reference proteome</keyword>
<dbReference type="InterPro" id="IPR050766">
    <property type="entry name" value="Bact_Lucif_Oxidored"/>
</dbReference>
<gene>
    <name evidence="4" type="ORF">J2S39_001380</name>
</gene>
<organism evidence="4 5">
    <name type="scientific">Corynebacterium guangdongense</name>
    <dbReference type="NCBI Taxonomy" id="1783348"/>
    <lineage>
        <taxon>Bacteria</taxon>
        <taxon>Bacillati</taxon>
        <taxon>Actinomycetota</taxon>
        <taxon>Actinomycetes</taxon>
        <taxon>Mycobacteriales</taxon>
        <taxon>Corynebacteriaceae</taxon>
        <taxon>Corynebacterium</taxon>
    </lineage>
</organism>
<dbReference type="Pfam" id="PF00296">
    <property type="entry name" value="Bac_luciferase"/>
    <property type="match status" value="1"/>
</dbReference>
<dbReference type="InterPro" id="IPR011251">
    <property type="entry name" value="Luciferase-like_dom"/>
</dbReference>
<sequence length="350" mass="38349">MANPDTVQFGLDTFGDVQVDAEGAPLTHAQTLRNIVDEAVLADELGIDFFGVGEHHRADYAVPAPDVLLAGIATRTRRIRLAPSVVVLGSDDPVRVFERYSTVNALSDGRAELSVGRGSFTESFPLFGYDFTDYEELFDEKLTLLRQLLDADRAGAPVTWEGTRRPPIDSLRVFPPTETPMPAWVAIGGTPKSALRAAEQGFNLEIAVITGNPMYYKTFAGLYHKANEQLGHPRGLVSVHSPGLIAETDAEARARLFEPWKEQQRLVGADRGWPAPTRGTFNVELGHGSLFAGSPETVARKIAATVTNLNLDRFVLKYSNGPSPHEHAMDTIRLYGERVIPMVRDILTTT</sequence>
<keyword evidence="2" id="KW-0503">Monooxygenase</keyword>
<dbReference type="Proteomes" id="UP001180840">
    <property type="component" value="Unassembled WGS sequence"/>
</dbReference>
<evidence type="ECO:0000313" key="5">
    <source>
        <dbReference type="Proteomes" id="UP001180840"/>
    </source>
</evidence>
<comment type="caution">
    <text evidence="4">The sequence shown here is derived from an EMBL/GenBank/DDBJ whole genome shotgun (WGS) entry which is preliminary data.</text>
</comment>
<feature type="domain" description="Luciferase-like" evidence="3">
    <location>
        <begin position="24"/>
        <end position="306"/>
    </location>
</feature>
<evidence type="ECO:0000259" key="3">
    <source>
        <dbReference type="Pfam" id="PF00296"/>
    </source>
</evidence>
<dbReference type="PANTHER" id="PTHR30137">
    <property type="entry name" value="LUCIFERASE-LIKE MONOOXYGENASE"/>
    <property type="match status" value="1"/>
</dbReference>
<proteinExistence type="predicted"/>
<evidence type="ECO:0000256" key="1">
    <source>
        <dbReference type="ARBA" id="ARBA00023002"/>
    </source>
</evidence>
<reference evidence="4" key="1">
    <citation type="submission" date="2023-07" db="EMBL/GenBank/DDBJ databases">
        <title>Sequencing the genomes of 1000 actinobacteria strains.</title>
        <authorList>
            <person name="Klenk H.-P."/>
        </authorList>
    </citation>
    <scope>NUCLEOTIDE SEQUENCE</scope>
    <source>
        <strain evidence="4">DSM 107476</strain>
    </source>
</reference>
<dbReference type="SUPFAM" id="SSF51679">
    <property type="entry name" value="Bacterial luciferase-like"/>
    <property type="match status" value="1"/>
</dbReference>
<dbReference type="EMBL" id="JAVDXZ010000001">
    <property type="protein sequence ID" value="MDR7329704.1"/>
    <property type="molecule type" value="Genomic_DNA"/>
</dbReference>
<dbReference type="InterPro" id="IPR036661">
    <property type="entry name" value="Luciferase-like_sf"/>
</dbReference>
<accession>A0ABU1ZXP4</accession>